<dbReference type="EMBL" id="BARS01011518">
    <property type="protein sequence ID" value="GAF90822.1"/>
    <property type="molecule type" value="Genomic_DNA"/>
</dbReference>
<dbReference type="AlphaFoldDB" id="X0TRN9"/>
<name>X0TRN9_9ZZZZ</name>
<evidence type="ECO:0000313" key="2">
    <source>
        <dbReference type="EMBL" id="GAF90822.1"/>
    </source>
</evidence>
<dbReference type="InterPro" id="IPR001584">
    <property type="entry name" value="Integrase_cat-core"/>
</dbReference>
<dbReference type="GO" id="GO:0015074">
    <property type="term" value="P:DNA integration"/>
    <property type="evidence" value="ECO:0007669"/>
    <property type="project" value="InterPro"/>
</dbReference>
<proteinExistence type="predicted"/>
<sequence>LLKQYKECPNKFSIQYLRNTKTRIIPQAVEDNIIRELQIEKKLIQDKDIPLRYYNYSYVKDLLETKYNQKVSLPTIIDRAKKNDFYLKRNPRKASHDREVLTNYIGEIIQHDSSYHLWSPPAREKWYLITSLDDFSRFILYATFLKRETSWAHILALQTVILKHGSPFLYYVDSHSIFRFVQGRDSVWRKHYTLTDEADPQWKQVMHDCNIKVTYALSPQAKGKIERPYGWLQDRVIRTCVRDNVTEIRQAQGVLNQEVHRYNYK</sequence>
<dbReference type="SUPFAM" id="SSF53098">
    <property type="entry name" value="Ribonuclease H-like"/>
    <property type="match status" value="1"/>
</dbReference>
<reference evidence="2" key="1">
    <citation type="journal article" date="2014" name="Front. Microbiol.">
        <title>High frequency of phylogenetically diverse reductive dehalogenase-homologous genes in deep subseafloor sedimentary metagenomes.</title>
        <authorList>
            <person name="Kawai M."/>
            <person name="Futagami T."/>
            <person name="Toyoda A."/>
            <person name="Takaki Y."/>
            <person name="Nishi S."/>
            <person name="Hori S."/>
            <person name="Arai W."/>
            <person name="Tsubouchi T."/>
            <person name="Morono Y."/>
            <person name="Uchiyama I."/>
            <person name="Ito T."/>
            <person name="Fujiyama A."/>
            <person name="Inagaki F."/>
            <person name="Takami H."/>
        </authorList>
    </citation>
    <scope>NUCLEOTIDE SEQUENCE</scope>
    <source>
        <strain evidence="2">Expedition CK06-06</strain>
    </source>
</reference>
<feature type="non-terminal residue" evidence="2">
    <location>
        <position position="1"/>
    </location>
</feature>
<comment type="caution">
    <text evidence="2">The sequence shown here is derived from an EMBL/GenBank/DDBJ whole genome shotgun (WGS) entry which is preliminary data.</text>
</comment>
<dbReference type="GO" id="GO:0003676">
    <property type="term" value="F:nucleic acid binding"/>
    <property type="evidence" value="ECO:0007669"/>
    <property type="project" value="InterPro"/>
</dbReference>
<evidence type="ECO:0000259" key="1">
    <source>
        <dbReference type="PROSITE" id="PS50994"/>
    </source>
</evidence>
<protein>
    <recommendedName>
        <fullName evidence="1">Integrase catalytic domain-containing protein</fullName>
    </recommendedName>
</protein>
<feature type="domain" description="Integrase catalytic" evidence="1">
    <location>
        <begin position="87"/>
        <end position="265"/>
    </location>
</feature>
<dbReference type="Gene3D" id="3.30.420.10">
    <property type="entry name" value="Ribonuclease H-like superfamily/Ribonuclease H"/>
    <property type="match status" value="1"/>
</dbReference>
<gene>
    <name evidence="2" type="ORF">S01H1_20922</name>
</gene>
<organism evidence="2">
    <name type="scientific">marine sediment metagenome</name>
    <dbReference type="NCBI Taxonomy" id="412755"/>
    <lineage>
        <taxon>unclassified sequences</taxon>
        <taxon>metagenomes</taxon>
        <taxon>ecological metagenomes</taxon>
    </lineage>
</organism>
<accession>X0TRN9</accession>
<dbReference type="InterPro" id="IPR012337">
    <property type="entry name" value="RNaseH-like_sf"/>
</dbReference>
<dbReference type="PROSITE" id="PS50994">
    <property type="entry name" value="INTEGRASE"/>
    <property type="match status" value="1"/>
</dbReference>
<feature type="non-terminal residue" evidence="2">
    <location>
        <position position="265"/>
    </location>
</feature>
<dbReference type="InterPro" id="IPR036397">
    <property type="entry name" value="RNaseH_sf"/>
</dbReference>